<protein>
    <submittedName>
        <fullName evidence="2">Putative transmembrane protein</fullName>
    </submittedName>
</protein>
<organism evidence="2 3">
    <name type="scientific">Spiroplasma kunkelii CR2-3x</name>
    <dbReference type="NCBI Taxonomy" id="273035"/>
    <lineage>
        <taxon>Bacteria</taxon>
        <taxon>Bacillati</taxon>
        <taxon>Mycoplasmatota</taxon>
        <taxon>Mollicutes</taxon>
        <taxon>Entomoplasmatales</taxon>
        <taxon>Spiroplasmataceae</taxon>
        <taxon>Spiroplasma</taxon>
    </lineage>
</organism>
<dbReference type="PATRIC" id="fig|273035.7.peg.531"/>
<feature type="transmembrane region" description="Helical" evidence="1">
    <location>
        <begin position="269"/>
        <end position="293"/>
    </location>
</feature>
<name>A0A0K2JFJ8_SPIKU</name>
<evidence type="ECO:0000313" key="3">
    <source>
        <dbReference type="Proteomes" id="UP000062963"/>
    </source>
</evidence>
<keyword evidence="3" id="KW-1185">Reference proteome</keyword>
<dbReference type="OrthoDB" id="396721at2"/>
<dbReference type="KEGG" id="skn:SKUN_00451"/>
<keyword evidence="1" id="KW-0472">Membrane</keyword>
<reference evidence="2 3" key="1">
    <citation type="journal article" date="2015" name="Genome Announc.">
        <title>Complete Genome Sequence of Spiroplasma kunkelii Strain CR2-3x, Causal Agent of Corn Stunt Disease in Zea mays L.</title>
        <authorList>
            <person name="Davis R.E."/>
            <person name="Shao J."/>
            <person name="Dally E.L."/>
            <person name="Zhao Y."/>
            <person name="Gasparich G.E."/>
            <person name="Gaynor B.J."/>
            <person name="Athey J.C."/>
            <person name="Harrison N.A."/>
            <person name="Donofrio N."/>
        </authorList>
    </citation>
    <scope>NUCLEOTIDE SEQUENCE [LARGE SCALE GENOMIC DNA]</scope>
    <source>
        <strain evidence="2 3">CR2-3x</strain>
    </source>
</reference>
<feature type="transmembrane region" description="Helical" evidence="1">
    <location>
        <begin position="35"/>
        <end position="55"/>
    </location>
</feature>
<evidence type="ECO:0000313" key="2">
    <source>
        <dbReference type="EMBL" id="ALA97354.1"/>
    </source>
</evidence>
<keyword evidence="1" id="KW-1133">Transmembrane helix</keyword>
<gene>
    <name evidence="2" type="ORF">SKUN_00451</name>
</gene>
<sequence length="308" mass="35319">MKKNTNDVLTVQNDNIWTRIKKSVFHKELYNQRSITFKIAASAIFLAMAVGLSLLEVFSVPTPWGATFGLRFFDTLVIIYLIAIVGLGFALLEVIALPWIHNLIDGHHTWLEMAFFMISNILVVFVTWFVYYILFNACHKITVPENVADHTIHEYHYVKKTHDHHHKIVNIKWGKKFLAFTIIVPICALIEAISFLIVAKILVNMGHTHPDADHAHVLHDSLKILEPTGNIISNPIYWSNQVTVAHAGHDHDQYNSGMASIFESWQHNLIFIGIFFGIFTAKYIINATLFLLLEQQTRQLVDRYGIYV</sequence>
<accession>A0A0K2JFJ8</accession>
<proteinExistence type="predicted"/>
<dbReference type="EMBL" id="CP010899">
    <property type="protein sequence ID" value="ALA97354.1"/>
    <property type="molecule type" value="Genomic_DNA"/>
</dbReference>
<feature type="transmembrane region" description="Helical" evidence="1">
    <location>
        <begin position="76"/>
        <end position="101"/>
    </location>
</feature>
<dbReference type="Proteomes" id="UP000062963">
    <property type="component" value="Chromosome"/>
</dbReference>
<keyword evidence="1 2" id="KW-0812">Transmembrane</keyword>
<evidence type="ECO:0000256" key="1">
    <source>
        <dbReference type="SAM" id="Phobius"/>
    </source>
</evidence>
<dbReference type="AlphaFoldDB" id="A0A0K2JFJ8"/>
<feature type="transmembrane region" description="Helical" evidence="1">
    <location>
        <begin position="113"/>
        <end position="134"/>
    </location>
</feature>
<dbReference type="RefSeq" id="WP_053390660.1">
    <property type="nucleotide sequence ID" value="NZ_CP010899.1"/>
</dbReference>
<feature type="transmembrane region" description="Helical" evidence="1">
    <location>
        <begin position="177"/>
        <end position="203"/>
    </location>
</feature>